<evidence type="ECO:0000256" key="5">
    <source>
        <dbReference type="ARBA" id="ARBA00022530"/>
    </source>
</evidence>
<comment type="similarity">
    <text evidence="2 10">Belongs to the Wnt family.</text>
</comment>
<dbReference type="PANTHER" id="PTHR12027">
    <property type="entry name" value="WNT RELATED"/>
    <property type="match status" value="1"/>
</dbReference>
<dbReference type="GO" id="GO:0060070">
    <property type="term" value="P:canonical Wnt signaling pathway"/>
    <property type="evidence" value="ECO:0007669"/>
    <property type="project" value="TreeGrafter"/>
</dbReference>
<keyword evidence="7" id="KW-1015">Disulfide bond</keyword>
<dbReference type="FunFam" id="3.30.2460.20:FF:000001">
    <property type="entry name" value="Wnt homolog"/>
    <property type="match status" value="1"/>
</dbReference>
<keyword evidence="5" id="KW-0272">Extracellular matrix</keyword>
<dbReference type="GO" id="GO:0005125">
    <property type="term" value="F:cytokine activity"/>
    <property type="evidence" value="ECO:0007669"/>
    <property type="project" value="TreeGrafter"/>
</dbReference>
<dbReference type="CDD" id="cd13113">
    <property type="entry name" value="Wnt"/>
    <property type="match status" value="1"/>
</dbReference>
<dbReference type="GO" id="GO:0045165">
    <property type="term" value="P:cell fate commitment"/>
    <property type="evidence" value="ECO:0007669"/>
    <property type="project" value="TreeGrafter"/>
</dbReference>
<keyword evidence="9" id="KW-0449">Lipoprotein</keyword>
<dbReference type="AlphaFoldDB" id="A0A077SQL4"/>
<accession>A0A077SQL4</accession>
<dbReference type="PRINTS" id="PR01349">
    <property type="entry name" value="WNTPROTEIN"/>
</dbReference>
<dbReference type="Gene3D" id="3.30.2460.20">
    <property type="match status" value="1"/>
</dbReference>
<evidence type="ECO:0000313" key="12">
    <source>
        <dbReference type="EMBL" id="CDO67888.1"/>
    </source>
</evidence>
<feature type="signal peptide" evidence="11">
    <location>
        <begin position="1"/>
        <end position="26"/>
    </location>
</feature>
<organism evidence="12">
    <name type="scientific">Sycon ciliatum</name>
    <dbReference type="NCBI Taxonomy" id="27933"/>
    <lineage>
        <taxon>Eukaryota</taxon>
        <taxon>Metazoa</taxon>
        <taxon>Porifera</taxon>
        <taxon>Calcarea</taxon>
        <taxon>Calcaronea</taxon>
        <taxon>Leucosolenida</taxon>
        <taxon>Sycettidae</taxon>
        <taxon>Sycon</taxon>
    </lineage>
</organism>
<dbReference type="EMBL" id="HG973349">
    <property type="protein sequence ID" value="CDO67888.1"/>
    <property type="molecule type" value="mRNA"/>
</dbReference>
<keyword evidence="11" id="KW-0732">Signal</keyword>
<comment type="function">
    <text evidence="10">Ligand for members of the frizzled family of seven transmembrane receptors.</text>
</comment>
<evidence type="ECO:0000256" key="11">
    <source>
        <dbReference type="SAM" id="SignalP"/>
    </source>
</evidence>
<dbReference type="GO" id="GO:0005615">
    <property type="term" value="C:extracellular space"/>
    <property type="evidence" value="ECO:0007669"/>
    <property type="project" value="TreeGrafter"/>
</dbReference>
<evidence type="ECO:0000256" key="9">
    <source>
        <dbReference type="ARBA" id="ARBA00023288"/>
    </source>
</evidence>
<name>A0A077SQL4_9METZ</name>
<evidence type="ECO:0000256" key="1">
    <source>
        <dbReference type="ARBA" id="ARBA00004498"/>
    </source>
</evidence>
<evidence type="ECO:0000256" key="3">
    <source>
        <dbReference type="ARBA" id="ARBA00022473"/>
    </source>
</evidence>
<keyword evidence="3 10" id="KW-0217">Developmental protein</keyword>
<evidence type="ECO:0000256" key="7">
    <source>
        <dbReference type="ARBA" id="ARBA00023157"/>
    </source>
</evidence>
<keyword evidence="8" id="KW-0325">Glycoprotein</keyword>
<dbReference type="GO" id="GO:0005109">
    <property type="term" value="F:frizzled binding"/>
    <property type="evidence" value="ECO:0007669"/>
    <property type="project" value="TreeGrafter"/>
</dbReference>
<feature type="chain" id="PRO_5001724485" description="Protein Wnt" evidence="11">
    <location>
        <begin position="27"/>
        <end position="351"/>
    </location>
</feature>
<evidence type="ECO:0000256" key="2">
    <source>
        <dbReference type="ARBA" id="ARBA00005683"/>
    </source>
</evidence>
<reference evidence="12" key="1">
    <citation type="journal article" date="2014" name="Nat. Commun.">
        <title>Developmental gene expression provides clues to relationships between sponge and eumetazoan body plans.</title>
        <authorList>
            <person name="Leininger S."/>
            <person name="Adamski M."/>
            <person name="Bergum B."/>
            <person name="Guder C."/>
            <person name="Liu J."/>
            <person name="Laplante M."/>
            <person name="Brate J."/>
            <person name="Hoffmann F."/>
            <person name="Fortunato S."/>
            <person name="Jordal S."/>
            <person name="Rapp H.T."/>
            <person name="Adamska M."/>
        </authorList>
    </citation>
    <scope>NUCLEOTIDE SEQUENCE</scope>
</reference>
<protein>
    <recommendedName>
        <fullName evidence="10">Protein Wnt</fullName>
    </recommendedName>
</protein>
<dbReference type="InterPro" id="IPR043158">
    <property type="entry name" value="Wnt_C"/>
</dbReference>
<proteinExistence type="evidence at transcript level"/>
<evidence type="ECO:0000256" key="4">
    <source>
        <dbReference type="ARBA" id="ARBA00022525"/>
    </source>
</evidence>
<sequence length="351" mass="39106">MDSCYRLLSIVMAAVLGLLESGLSNAEFPYHTSAALATSGLRPIRRGDCKRLTGLTEGQFQWCKTHSVFMQPIVSGAKLGLAECQRRFSNRRWNCPTDQPEVFAKAIETANPEASFVHSIQSAGITLAIARTCSRGDALKFCQCDQTLTKNKAKDWTWGPCTDNYHKGKQYAKEFLDAGKNESSPISMVASFNHETGQTVVRQSMQLVCKCHGLTGTCAQKTCWYSLPKVQVIGKKVLNKYTRGLRVKWEAQTEQIKPYSALVTNVTDQLLYSTPSLDYCEANDGTGALGTAGRQCDPNKTGPGSCNHLCCARGYNERRRIEERKCNCKFLWCCRVVCSRCLTVNKHYTCR</sequence>
<dbReference type="Pfam" id="PF00110">
    <property type="entry name" value="wnt"/>
    <property type="match status" value="1"/>
</dbReference>
<dbReference type="SMART" id="SM00097">
    <property type="entry name" value="WNT1"/>
    <property type="match status" value="1"/>
</dbReference>
<evidence type="ECO:0000256" key="6">
    <source>
        <dbReference type="ARBA" id="ARBA00022687"/>
    </source>
</evidence>
<comment type="subcellular location">
    <subcellularLocation>
        <location evidence="1 10">Secreted</location>
        <location evidence="1 10">Extracellular space</location>
        <location evidence="1 10">Extracellular matrix</location>
    </subcellularLocation>
</comment>
<dbReference type="InterPro" id="IPR005817">
    <property type="entry name" value="Wnt"/>
</dbReference>
<keyword evidence="4" id="KW-0964">Secreted</keyword>
<evidence type="ECO:0000256" key="8">
    <source>
        <dbReference type="ARBA" id="ARBA00023180"/>
    </source>
</evidence>
<keyword evidence="6 10" id="KW-0879">Wnt signaling pathway</keyword>
<dbReference type="PANTHER" id="PTHR12027:SF112">
    <property type="entry name" value="PROTEIN WNT-2"/>
    <property type="match status" value="1"/>
</dbReference>
<evidence type="ECO:0000256" key="10">
    <source>
        <dbReference type="RuleBase" id="RU003500"/>
    </source>
</evidence>
<gene>
    <name evidence="12" type="primary">WntA</name>
</gene>